<organism evidence="2 3">
    <name type="scientific">Colletotrichum incanum</name>
    <name type="common">Soybean anthracnose fungus</name>
    <dbReference type="NCBI Taxonomy" id="1573173"/>
    <lineage>
        <taxon>Eukaryota</taxon>
        <taxon>Fungi</taxon>
        <taxon>Dikarya</taxon>
        <taxon>Ascomycota</taxon>
        <taxon>Pezizomycotina</taxon>
        <taxon>Sordariomycetes</taxon>
        <taxon>Hypocreomycetidae</taxon>
        <taxon>Glomerellales</taxon>
        <taxon>Glomerellaceae</taxon>
        <taxon>Colletotrichum</taxon>
        <taxon>Colletotrichum spaethianum species complex</taxon>
    </lineage>
</organism>
<evidence type="ECO:0000256" key="1">
    <source>
        <dbReference type="SAM" id="MobiDB-lite"/>
    </source>
</evidence>
<dbReference type="EMBL" id="LFIW01002206">
    <property type="protein sequence ID" value="KZL78851.1"/>
    <property type="molecule type" value="Genomic_DNA"/>
</dbReference>
<dbReference type="PANTHER" id="PTHR40788:SF2">
    <property type="entry name" value="CLR5 DOMAIN-CONTAINING PROTEIN"/>
    <property type="match status" value="1"/>
</dbReference>
<evidence type="ECO:0000313" key="2">
    <source>
        <dbReference type="EMBL" id="KZL78851.1"/>
    </source>
</evidence>
<name>A0A166ZFS6_COLIC</name>
<protein>
    <submittedName>
        <fullName evidence="2">Uncharacterized protein</fullName>
    </submittedName>
</protein>
<keyword evidence="3" id="KW-1185">Reference proteome</keyword>
<dbReference type="AlphaFoldDB" id="A0A166ZFS6"/>
<dbReference type="PANTHER" id="PTHR40788">
    <property type="entry name" value="CLR5 DOMAIN-CONTAINING PROTEIN-RELATED"/>
    <property type="match status" value="1"/>
</dbReference>
<reference evidence="2 3" key="1">
    <citation type="submission" date="2015-06" db="EMBL/GenBank/DDBJ databases">
        <title>Survival trade-offs in plant roots during colonization by closely related pathogenic and mutualistic fungi.</title>
        <authorList>
            <person name="Hacquard S."/>
            <person name="Kracher B."/>
            <person name="Hiruma K."/>
            <person name="Weinman A."/>
            <person name="Muench P."/>
            <person name="Garrido Oter R."/>
            <person name="Ver Loren van Themaat E."/>
            <person name="Dallerey J.-F."/>
            <person name="Damm U."/>
            <person name="Henrissat B."/>
            <person name="Lespinet O."/>
            <person name="Thon M."/>
            <person name="Kemen E."/>
            <person name="McHardy A.C."/>
            <person name="Schulze-Lefert P."/>
            <person name="O'Connell R.J."/>
        </authorList>
    </citation>
    <scope>NUCLEOTIDE SEQUENCE [LARGE SCALE GENOMIC DNA]</scope>
    <source>
        <strain evidence="2 3">MAFF 238704</strain>
    </source>
</reference>
<gene>
    <name evidence="2" type="ORF">CI238_13177</name>
</gene>
<proteinExistence type="predicted"/>
<feature type="region of interest" description="Disordered" evidence="1">
    <location>
        <begin position="511"/>
        <end position="536"/>
    </location>
</feature>
<accession>A0A166ZFS6</accession>
<dbReference type="Proteomes" id="UP000076584">
    <property type="component" value="Unassembled WGS sequence"/>
</dbReference>
<sequence>MILHGGSVSQGYGKLMAWNDHPDCWDWMHSRRQFSPGEGLLILEAQQKTLDFLVKCCEIILHDIPPAQLVDDIFFVPQPEPRLKTEEEKDGFASLVVMAEEAPYRLPARLNLQRIEALLQAKVTEAKDHIWTLREDPSYFAEQLADLREHRQEMLQDVHGDIHPTLKHTRQGTFQAQIVGELVCCAYLELEVYAELHGQAKELQSFHASHSTSISPTKDLPDEFLGALLKFRHYLNQAAKGPLRQLKQKVVASPPMRQFFTREPPDHAGSSAIRVRSKGGIEMNKIQSHLTWLLRTLWEDGQELSLVSLPLALDELGRLIQAEAQAKELVTACIATIVGNLSVISQCINQLNLYQPWARGFDLEMVEREDGIEADYARRTRPWAKIRAALGENDLSKAAELGDPSDNRFHYPSQKRRTKTNATIMIQAEQNLDAFWAEIDHLMRRKVGRLSETAVGRFLSQDRSVQRTPDWVDEPAKTDNKKRQQLFKNAEADPIYLPLSTLYFERDGKSVEDPRRFQAPPKAKAKTRGGPSQKIHDDATAVPETEVNDSGSNAALIHVDARSLTVFRTLFFNPNVTSQPGEIQWKDFLHALTSTGIFAAEHLYGSVWQFRRVDRPDQSRIQFHEPHPYSKISIPKARRHGPRLNRHYGWTGDTFVLKEKS</sequence>
<comment type="caution">
    <text evidence="2">The sequence shown here is derived from an EMBL/GenBank/DDBJ whole genome shotgun (WGS) entry which is preliminary data.</text>
</comment>
<evidence type="ECO:0000313" key="3">
    <source>
        <dbReference type="Proteomes" id="UP000076584"/>
    </source>
</evidence>
<dbReference type="STRING" id="1573173.A0A166ZFS6"/>